<evidence type="ECO:0008006" key="7">
    <source>
        <dbReference type="Google" id="ProtNLM"/>
    </source>
</evidence>
<dbReference type="PANTHER" id="PTHR45688:SF13">
    <property type="entry name" value="ALANINE--GLYOXYLATE AMINOTRANSFERASE 2-LIKE"/>
    <property type="match status" value="1"/>
</dbReference>
<dbReference type="Pfam" id="PF00202">
    <property type="entry name" value="Aminotran_3"/>
    <property type="match status" value="1"/>
</dbReference>
<feature type="region of interest" description="Disordered" evidence="4">
    <location>
        <begin position="352"/>
        <end position="374"/>
    </location>
</feature>
<reference evidence="5" key="1">
    <citation type="journal article" date="2023" name="Insect Mol. Biol.">
        <title>Genome sequencing provides insights into the evolution of gene families encoding plant cell wall-degrading enzymes in longhorned beetles.</title>
        <authorList>
            <person name="Shin N.R."/>
            <person name="Okamura Y."/>
            <person name="Kirsch R."/>
            <person name="Pauchet Y."/>
        </authorList>
    </citation>
    <scope>NUCLEOTIDE SEQUENCE</scope>
    <source>
        <strain evidence="5">MMC_N1</strain>
    </source>
</reference>
<evidence type="ECO:0000313" key="5">
    <source>
        <dbReference type="EMBL" id="KAJ8971264.1"/>
    </source>
</evidence>
<gene>
    <name evidence="5" type="ORF">NQ317_011623</name>
</gene>
<dbReference type="Proteomes" id="UP001162164">
    <property type="component" value="Unassembled WGS sequence"/>
</dbReference>
<dbReference type="InterPro" id="IPR015424">
    <property type="entry name" value="PyrdxlP-dep_Trfase"/>
</dbReference>
<feature type="compositionally biased region" description="Basic and acidic residues" evidence="4">
    <location>
        <begin position="365"/>
        <end position="374"/>
    </location>
</feature>
<dbReference type="Gene3D" id="3.90.1150.10">
    <property type="entry name" value="Aspartate Aminotransferase, domain 1"/>
    <property type="match status" value="1"/>
</dbReference>
<dbReference type="CDD" id="cd00610">
    <property type="entry name" value="OAT_like"/>
    <property type="match status" value="1"/>
</dbReference>
<comment type="similarity">
    <text evidence="1 3">Belongs to the class-III pyridoxal-phosphate-dependent aminotransferase family.</text>
</comment>
<evidence type="ECO:0000256" key="2">
    <source>
        <dbReference type="ARBA" id="ARBA00022898"/>
    </source>
</evidence>
<comment type="caution">
    <text evidence="5">The sequence shown here is derived from an EMBL/GenBank/DDBJ whole genome shotgun (WGS) entry which is preliminary data.</text>
</comment>
<dbReference type="InterPro" id="IPR015422">
    <property type="entry name" value="PyrdxlP-dep_Trfase_small"/>
</dbReference>
<evidence type="ECO:0000256" key="3">
    <source>
        <dbReference type="RuleBase" id="RU003560"/>
    </source>
</evidence>
<dbReference type="PROSITE" id="PS00600">
    <property type="entry name" value="AA_TRANSFER_CLASS_3"/>
    <property type="match status" value="1"/>
</dbReference>
<proteinExistence type="inferred from homology"/>
<accession>A0ABQ9J251</accession>
<dbReference type="InterPro" id="IPR049704">
    <property type="entry name" value="Aminotrans_3_PPA_site"/>
</dbReference>
<organism evidence="5 6">
    <name type="scientific">Molorchus minor</name>
    <dbReference type="NCBI Taxonomy" id="1323400"/>
    <lineage>
        <taxon>Eukaryota</taxon>
        <taxon>Metazoa</taxon>
        <taxon>Ecdysozoa</taxon>
        <taxon>Arthropoda</taxon>
        <taxon>Hexapoda</taxon>
        <taxon>Insecta</taxon>
        <taxon>Pterygota</taxon>
        <taxon>Neoptera</taxon>
        <taxon>Endopterygota</taxon>
        <taxon>Coleoptera</taxon>
        <taxon>Polyphaga</taxon>
        <taxon>Cucujiformia</taxon>
        <taxon>Chrysomeloidea</taxon>
        <taxon>Cerambycidae</taxon>
        <taxon>Lamiinae</taxon>
        <taxon>Monochamini</taxon>
        <taxon>Molorchus</taxon>
    </lineage>
</organism>
<sequence>MTTSSYVLKGSSAQCQKSSQFAFFVNSGSEANDLALRLAQTHTGNKDVIALEHAYHGHLTSLIEISHYKFNLPGGIGQQEHVHVAALPDSYRGKYRDTQHKKEDIGRLYADELKTMCQDIQAQGKGVCAFIAESLVSCGGQVIPPKDYFAQVYEHVRAAGGVCIADEVQVGFGRIGKHWWAFQEFDVEPDIVTMGKPMGNGHPVACVYGGNPVSCAVANAVFDIIEEENLREHAIVVGEYLMDSCLILGKKHKCIGDIRGIGLFVGIDLVKDRKTRVPDRECAQYVVKRMKEEHILISADGPNCNILKIKPPMVFTKENVDEVISTLDRVLKEYRHNKELFEINSVRTQKTTEVTSAKDHRPRKPTYEAKIKSI</sequence>
<keyword evidence="2 3" id="KW-0663">Pyridoxal phosphate</keyword>
<evidence type="ECO:0000256" key="4">
    <source>
        <dbReference type="SAM" id="MobiDB-lite"/>
    </source>
</evidence>
<name>A0ABQ9J251_9CUCU</name>
<protein>
    <recommendedName>
        <fullName evidence="7">Ethanolamine-phosphate phospho-lyase</fullName>
    </recommendedName>
</protein>
<dbReference type="PANTHER" id="PTHR45688">
    <property type="match status" value="1"/>
</dbReference>
<dbReference type="EMBL" id="JAPWTJ010001505">
    <property type="protein sequence ID" value="KAJ8971264.1"/>
    <property type="molecule type" value="Genomic_DNA"/>
</dbReference>
<evidence type="ECO:0000256" key="1">
    <source>
        <dbReference type="ARBA" id="ARBA00008954"/>
    </source>
</evidence>
<dbReference type="InterPro" id="IPR015421">
    <property type="entry name" value="PyrdxlP-dep_Trfase_major"/>
</dbReference>
<keyword evidence="6" id="KW-1185">Reference proteome</keyword>
<dbReference type="Gene3D" id="3.40.640.10">
    <property type="entry name" value="Type I PLP-dependent aspartate aminotransferase-like (Major domain)"/>
    <property type="match status" value="1"/>
</dbReference>
<dbReference type="SUPFAM" id="SSF53383">
    <property type="entry name" value="PLP-dependent transferases"/>
    <property type="match status" value="1"/>
</dbReference>
<dbReference type="InterPro" id="IPR005814">
    <property type="entry name" value="Aminotrans_3"/>
</dbReference>
<evidence type="ECO:0000313" key="6">
    <source>
        <dbReference type="Proteomes" id="UP001162164"/>
    </source>
</evidence>